<dbReference type="InterPro" id="IPR013954">
    <property type="entry name" value="PNK3P"/>
</dbReference>
<dbReference type="InterPro" id="IPR006549">
    <property type="entry name" value="HAD-SF_hydro_IIIA"/>
</dbReference>
<dbReference type="HOGENOM" id="CLU_028110_0_0_0"/>
<feature type="domain" description="Nucleotidyl transferase" evidence="5">
    <location>
        <begin position="5"/>
        <end position="235"/>
    </location>
</feature>
<dbReference type="AlphaFoldDB" id="H2J8F4"/>
<dbReference type="NCBIfam" id="TIGR01656">
    <property type="entry name" value="Histidinol-ppas"/>
    <property type="match status" value="1"/>
</dbReference>
<dbReference type="InterPro" id="IPR023214">
    <property type="entry name" value="HAD_sf"/>
</dbReference>
<dbReference type="EMBL" id="CP003257">
    <property type="protein sequence ID" value="AEX85638.1"/>
    <property type="molecule type" value="Genomic_DNA"/>
</dbReference>
<dbReference type="InterPro" id="IPR036412">
    <property type="entry name" value="HAD-like_sf"/>
</dbReference>
<dbReference type="SUPFAM" id="SSF56784">
    <property type="entry name" value="HAD-like"/>
    <property type="match status" value="1"/>
</dbReference>
<dbReference type="CDD" id="cd06915">
    <property type="entry name" value="NTP_transferase_WcbM_like"/>
    <property type="match status" value="1"/>
</dbReference>
<dbReference type="eggNOG" id="COG1208">
    <property type="taxonomic scope" value="Bacteria"/>
</dbReference>
<evidence type="ECO:0000313" key="6">
    <source>
        <dbReference type="EMBL" id="AEX85638.1"/>
    </source>
</evidence>
<keyword evidence="2" id="KW-0963">Cytoplasm</keyword>
<dbReference type="Gene3D" id="3.40.50.1000">
    <property type="entry name" value="HAD superfamily/HAD-like"/>
    <property type="match status" value="1"/>
</dbReference>
<dbReference type="Gene3D" id="3.90.550.10">
    <property type="entry name" value="Spore Coat Polysaccharide Biosynthesis Protein SpsA, Chain A"/>
    <property type="match status" value="1"/>
</dbReference>
<dbReference type="STRING" id="443254.Marpi_1234"/>
<keyword evidence="7" id="KW-1185">Reference proteome</keyword>
<dbReference type="GO" id="GO:0046872">
    <property type="term" value="F:metal ion binding"/>
    <property type="evidence" value="ECO:0007669"/>
    <property type="project" value="UniProtKB-KW"/>
</dbReference>
<accession>H2J8F4</accession>
<dbReference type="Pfam" id="PF08645">
    <property type="entry name" value="PNK3P"/>
    <property type="match status" value="1"/>
</dbReference>
<evidence type="ECO:0000256" key="4">
    <source>
        <dbReference type="ARBA" id="ARBA00022801"/>
    </source>
</evidence>
<dbReference type="InterPro" id="IPR050486">
    <property type="entry name" value="Mannose-1P_guanyltransferase"/>
</dbReference>
<reference evidence="7" key="2">
    <citation type="submission" date="2012-01" db="EMBL/GenBank/DDBJ databases">
        <title>Complete sequence of chromosome of Marinitoga piezophila KA3.</title>
        <authorList>
            <person name="Lucas S."/>
            <person name="Han J."/>
            <person name="Lapidus A."/>
            <person name="Cheng J.-F."/>
            <person name="Goodwin L."/>
            <person name="Pitluck S."/>
            <person name="Peters L."/>
            <person name="Mikhailova N."/>
            <person name="Teshima H."/>
            <person name="Detter J.C."/>
            <person name="Han C."/>
            <person name="Tapia R."/>
            <person name="Land M."/>
            <person name="Hauser L."/>
            <person name="Kyrpides N."/>
            <person name="Ivanova N."/>
            <person name="Pagani I."/>
            <person name="Jebbar M."/>
            <person name="Vannier P."/>
            <person name="Oger P."/>
            <person name="Cario A."/>
            <person name="Bartlett D."/>
            <person name="Noll K.M."/>
            <person name="Woyke T."/>
        </authorList>
    </citation>
    <scope>NUCLEOTIDE SEQUENCE [LARGE SCALE GENOMIC DNA]</scope>
    <source>
        <strain evidence="7">DSM 14283 / JCM 11233 / KA3</strain>
    </source>
</reference>
<evidence type="ECO:0000256" key="3">
    <source>
        <dbReference type="ARBA" id="ARBA00022723"/>
    </source>
</evidence>
<dbReference type="Proteomes" id="UP000007161">
    <property type="component" value="Chromosome"/>
</dbReference>
<dbReference type="NCBIfam" id="TIGR01662">
    <property type="entry name" value="HAD-SF-IIIA"/>
    <property type="match status" value="1"/>
</dbReference>
<dbReference type="InterPro" id="IPR006543">
    <property type="entry name" value="Histidinol-phos"/>
</dbReference>
<dbReference type="eggNOG" id="COG0241">
    <property type="taxonomic scope" value="Bacteria"/>
</dbReference>
<sequence>MIKQAVILAGGLGTRLKSVVKDIPKPMALIGDKPFLEYQINILKENGFEKVLLLTGYKGEIIEDYFKDGKEFGIKIEYSKEQEPLGTGGAVFNAWNKLDEEFILLNGDTFFDIQYEILFDFINKKKADALIVLRFSEDISRYGFVEIDENYKITNFIEKGKLPENRIDGYINGGIYYFKKDTLKKYYEQYKNQKISIETNIFPELIKEGNLYGLPTGGKFIDIGIPEDYQKAQKIIPEWIKKERKPALFIDRDGTIIEDPGYIHGTNLKFIDKTFDIIKKAKEEGKYVIIITNQAGIAKGKFTEEESIKTTEYIIEYYRKKGITIDDYYYCPYHPEGTIEKYKKYSLARKPNPGMILKACEDYRIDLRNSMMIGDNEKVDSIFLWQITIKIQK</sequence>
<dbReference type="SUPFAM" id="SSF53448">
    <property type="entry name" value="Nucleotide-diphospho-sugar transferases"/>
    <property type="match status" value="1"/>
</dbReference>
<organism evidence="6 7">
    <name type="scientific">Marinitoga piezophila (strain DSM 14283 / JCM 11233 / KA3)</name>
    <dbReference type="NCBI Taxonomy" id="443254"/>
    <lineage>
        <taxon>Bacteria</taxon>
        <taxon>Thermotogati</taxon>
        <taxon>Thermotogota</taxon>
        <taxon>Thermotogae</taxon>
        <taxon>Petrotogales</taxon>
        <taxon>Petrotogaceae</taxon>
        <taxon>Marinitoga</taxon>
    </lineage>
</organism>
<dbReference type="Pfam" id="PF00483">
    <property type="entry name" value="NTP_transferase"/>
    <property type="match status" value="1"/>
</dbReference>
<protein>
    <submittedName>
        <fullName evidence="6">Histidinol-phosphate phosphatase family protein</fullName>
    </submittedName>
</protein>
<dbReference type="PANTHER" id="PTHR22572">
    <property type="entry name" value="SUGAR-1-PHOSPHATE GUANYL TRANSFERASE"/>
    <property type="match status" value="1"/>
</dbReference>
<reference evidence="6 7" key="1">
    <citation type="journal article" date="2012" name="J. Bacteriol.">
        <title>Complete Genome Sequence of the Thermophilic, Piezophilic, Heterotrophic Bacterium Marinitoga piezophila KA3.</title>
        <authorList>
            <person name="Lucas S."/>
            <person name="Han J."/>
            <person name="Lapidus A."/>
            <person name="Cheng J.F."/>
            <person name="Goodwin L.A."/>
            <person name="Pitluck S."/>
            <person name="Peters L."/>
            <person name="Mikhailova N."/>
            <person name="Teshima H."/>
            <person name="Detter J.C."/>
            <person name="Han C."/>
            <person name="Tapia R."/>
            <person name="Land M."/>
            <person name="Hauser L."/>
            <person name="Kyrpides N.C."/>
            <person name="Ivanova N."/>
            <person name="Pagani I."/>
            <person name="Vannier P."/>
            <person name="Oger P."/>
            <person name="Bartlett D.H."/>
            <person name="Noll K.M."/>
            <person name="Woyke T."/>
            <person name="Jebbar M."/>
        </authorList>
    </citation>
    <scope>NUCLEOTIDE SEQUENCE [LARGE SCALE GENOMIC DNA]</scope>
    <source>
        <strain evidence="7">DSM 14283 / JCM 11233 / KA3</strain>
    </source>
</reference>
<dbReference type="OrthoDB" id="9801899at2"/>
<evidence type="ECO:0000256" key="1">
    <source>
        <dbReference type="ARBA" id="ARBA00001946"/>
    </source>
</evidence>
<comment type="cofactor">
    <cofactor evidence="1">
        <name>Mg(2+)</name>
        <dbReference type="ChEBI" id="CHEBI:18420"/>
    </cofactor>
</comment>
<gene>
    <name evidence="6" type="ordered locus">Marpi_1234</name>
</gene>
<dbReference type="InterPro" id="IPR005835">
    <property type="entry name" value="NTP_transferase_dom"/>
</dbReference>
<dbReference type="InterPro" id="IPR029044">
    <property type="entry name" value="Nucleotide-diphossugar_trans"/>
</dbReference>
<proteinExistence type="predicted"/>
<keyword evidence="3" id="KW-0479">Metal-binding</keyword>
<evidence type="ECO:0000259" key="5">
    <source>
        <dbReference type="Pfam" id="PF00483"/>
    </source>
</evidence>
<evidence type="ECO:0000313" key="7">
    <source>
        <dbReference type="Proteomes" id="UP000007161"/>
    </source>
</evidence>
<dbReference type="RefSeq" id="WP_014296709.1">
    <property type="nucleotide sequence ID" value="NC_016751.1"/>
</dbReference>
<name>H2J8F4_MARPK</name>
<dbReference type="KEGG" id="mpz:Marpi_1234"/>
<keyword evidence="4" id="KW-0378">Hydrolase</keyword>
<evidence type="ECO:0000256" key="2">
    <source>
        <dbReference type="ARBA" id="ARBA00022490"/>
    </source>
</evidence>
<dbReference type="GO" id="GO:0016791">
    <property type="term" value="F:phosphatase activity"/>
    <property type="evidence" value="ECO:0007669"/>
    <property type="project" value="InterPro"/>
</dbReference>